<dbReference type="Gene3D" id="1.10.1200.10">
    <property type="entry name" value="ACP-like"/>
    <property type="match status" value="1"/>
</dbReference>
<dbReference type="Proteomes" id="UP000677918">
    <property type="component" value="Unassembled WGS sequence"/>
</dbReference>
<dbReference type="EMBL" id="BOVK01000076">
    <property type="protein sequence ID" value="GIQ71271.1"/>
    <property type="molecule type" value="Genomic_DNA"/>
</dbReference>
<gene>
    <name evidence="1" type="ORF">XYCOK13_40950</name>
</gene>
<name>A0A8J4M4W3_9BACL</name>
<evidence type="ECO:0000313" key="2">
    <source>
        <dbReference type="Proteomes" id="UP000677918"/>
    </source>
</evidence>
<protein>
    <recommendedName>
        <fullName evidence="3">Acyl carrier protein</fullName>
    </recommendedName>
</protein>
<accession>A0A8J4M4W3</accession>
<evidence type="ECO:0000313" key="1">
    <source>
        <dbReference type="EMBL" id="GIQ71271.1"/>
    </source>
</evidence>
<evidence type="ECO:0008006" key="3">
    <source>
        <dbReference type="Google" id="ProtNLM"/>
    </source>
</evidence>
<dbReference type="AlphaFoldDB" id="A0A8J4M4W3"/>
<proteinExistence type="predicted"/>
<dbReference type="RefSeq" id="WP_213414068.1">
    <property type="nucleotide sequence ID" value="NZ_BOVK01000076.1"/>
</dbReference>
<sequence length="91" mass="10480">MSATHEVEEIKAFLRDAVVRLVEEPDALGDWKDDTKLDDHYNSIIMVNLMVEIEDRFGIVYEPHEITVDYFSTIEVMTDFILQKLSASEAS</sequence>
<reference evidence="1" key="1">
    <citation type="submission" date="2021-04" db="EMBL/GenBank/DDBJ databases">
        <title>Draft genome sequence of Xylanibacillus composti strain K13.</title>
        <authorList>
            <person name="Uke A."/>
            <person name="Chhe C."/>
            <person name="Baramee S."/>
            <person name="Kosugi A."/>
        </authorList>
    </citation>
    <scope>NUCLEOTIDE SEQUENCE</scope>
    <source>
        <strain evidence="1">K13</strain>
    </source>
</reference>
<dbReference type="SUPFAM" id="SSF47336">
    <property type="entry name" value="ACP-like"/>
    <property type="match status" value="1"/>
</dbReference>
<dbReference type="InterPro" id="IPR036736">
    <property type="entry name" value="ACP-like_sf"/>
</dbReference>
<organism evidence="1 2">
    <name type="scientific">Xylanibacillus composti</name>
    <dbReference type="NCBI Taxonomy" id="1572762"/>
    <lineage>
        <taxon>Bacteria</taxon>
        <taxon>Bacillati</taxon>
        <taxon>Bacillota</taxon>
        <taxon>Bacilli</taxon>
        <taxon>Bacillales</taxon>
        <taxon>Paenibacillaceae</taxon>
        <taxon>Xylanibacillus</taxon>
    </lineage>
</organism>
<keyword evidence="2" id="KW-1185">Reference proteome</keyword>
<comment type="caution">
    <text evidence="1">The sequence shown here is derived from an EMBL/GenBank/DDBJ whole genome shotgun (WGS) entry which is preliminary data.</text>
</comment>